<reference evidence="1" key="1">
    <citation type="journal article" date="2020" name="mSystems">
        <title>Genome- and Community-Level Interaction Insights into Carbon Utilization and Element Cycling Functions of Hydrothermarchaeota in Hydrothermal Sediment.</title>
        <authorList>
            <person name="Zhou Z."/>
            <person name="Liu Y."/>
            <person name="Xu W."/>
            <person name="Pan J."/>
            <person name="Luo Z.H."/>
            <person name="Li M."/>
        </authorList>
    </citation>
    <scope>NUCLEOTIDE SEQUENCE [LARGE SCALE GENOMIC DNA]</scope>
    <source>
        <strain evidence="1">SpSt-757</strain>
    </source>
</reference>
<evidence type="ECO:0000313" key="1">
    <source>
        <dbReference type="EMBL" id="HFZ09305.1"/>
    </source>
</evidence>
<protein>
    <submittedName>
        <fullName evidence="1">Uncharacterized protein</fullName>
    </submittedName>
</protein>
<name>A0A7V3JAH2_UNCC3</name>
<proteinExistence type="predicted"/>
<organism evidence="1">
    <name type="scientific">candidate division CPR3 bacterium</name>
    <dbReference type="NCBI Taxonomy" id="2268181"/>
    <lineage>
        <taxon>Bacteria</taxon>
        <taxon>Bacteria division CPR3</taxon>
    </lineage>
</organism>
<accession>A0A7V3JAH2</accession>
<gene>
    <name evidence="1" type="ORF">ENV41_04150</name>
</gene>
<dbReference type="EMBL" id="DTGG01000126">
    <property type="protein sequence ID" value="HFZ09305.1"/>
    <property type="molecule type" value="Genomic_DNA"/>
</dbReference>
<sequence>MKLILLILNLFASAIKKLYEKLPRDVIKSFFASMKQVEAARNSVFPSHFWNPAFAGVTKESVFHRSQRNFGEENEIKDRC</sequence>
<dbReference type="AlphaFoldDB" id="A0A7V3JAH2"/>
<comment type="caution">
    <text evidence="1">The sequence shown here is derived from an EMBL/GenBank/DDBJ whole genome shotgun (WGS) entry which is preliminary data.</text>
</comment>